<dbReference type="PANTHER" id="PTHR33639">
    <property type="entry name" value="THIOL-DISULFIDE OXIDOREDUCTASE DCC"/>
    <property type="match status" value="1"/>
</dbReference>
<proteinExistence type="predicted"/>
<sequence>MFKRGSAEEPMIVLIDGQCNLCQSITKFIIKRDPNAKFRFASLQSERGRKLLLKGNLSVDKLDTFVLIDSGRYYTKSTAALRLLRKLGGVWSLFYVLRVIPSFVRNRVYDWIARKRYLWFGYNDSCLLPTEDTRKRFLSDSWDGD</sequence>
<evidence type="ECO:0000313" key="1">
    <source>
        <dbReference type="EMBL" id="MEQ4483950.1"/>
    </source>
</evidence>
<accession>A0ABV1KUZ8</accession>
<evidence type="ECO:0000313" key="2">
    <source>
        <dbReference type="Proteomes" id="UP001493487"/>
    </source>
</evidence>
<keyword evidence="2" id="KW-1185">Reference proteome</keyword>
<dbReference type="EMBL" id="JASKHM010000009">
    <property type="protein sequence ID" value="MEQ4483950.1"/>
    <property type="molecule type" value="Genomic_DNA"/>
</dbReference>
<dbReference type="InterPro" id="IPR007263">
    <property type="entry name" value="DCC1-like"/>
</dbReference>
<name>A0ABV1KUZ8_9BACL</name>
<dbReference type="Proteomes" id="UP001493487">
    <property type="component" value="Unassembled WGS sequence"/>
</dbReference>
<dbReference type="InterPro" id="IPR052927">
    <property type="entry name" value="DCC_oxidoreductase"/>
</dbReference>
<dbReference type="Pfam" id="PF04134">
    <property type="entry name" value="DCC1-like"/>
    <property type="match status" value="1"/>
</dbReference>
<organism evidence="1 2">
    <name type="scientific">Cohnella silvisoli</name>
    <dbReference type="NCBI Taxonomy" id="2873699"/>
    <lineage>
        <taxon>Bacteria</taxon>
        <taxon>Bacillati</taxon>
        <taxon>Bacillota</taxon>
        <taxon>Bacilli</taxon>
        <taxon>Bacillales</taxon>
        <taxon>Paenibacillaceae</taxon>
        <taxon>Cohnella</taxon>
    </lineage>
</organism>
<dbReference type="PANTHER" id="PTHR33639:SF2">
    <property type="entry name" value="DUF393 DOMAIN-CONTAINING PROTEIN"/>
    <property type="match status" value="1"/>
</dbReference>
<gene>
    <name evidence="1" type="ORF">QJS35_16250</name>
</gene>
<comment type="caution">
    <text evidence="1">The sequence shown here is derived from an EMBL/GenBank/DDBJ whole genome shotgun (WGS) entry which is preliminary data.</text>
</comment>
<protein>
    <submittedName>
        <fullName evidence="1">DCC1-like thiol-disulfide oxidoreductase family protein</fullName>
    </submittedName>
</protein>
<reference evidence="1 2" key="1">
    <citation type="journal article" date="2023" name="Genome Announc.">
        <title>Pan-Genome Analyses of the Genus Cohnella and Proposal of the Novel Species Cohnella silvisoli sp. nov., Isolated from Forest Soil.</title>
        <authorList>
            <person name="Wang C."/>
            <person name="Mao L."/>
            <person name="Bao G."/>
            <person name="Zhu H."/>
        </authorList>
    </citation>
    <scope>NUCLEOTIDE SEQUENCE [LARGE SCALE GENOMIC DNA]</scope>
    <source>
        <strain evidence="1 2">NL03-T5-1</strain>
    </source>
</reference>
<dbReference type="RefSeq" id="WP_232186329.1">
    <property type="nucleotide sequence ID" value="NZ_JAIOAP010000008.1"/>
</dbReference>